<evidence type="ECO:0000256" key="10">
    <source>
        <dbReference type="SAM" id="SignalP"/>
    </source>
</evidence>
<dbReference type="eggNOG" id="KOG1591">
    <property type="taxonomic scope" value="Eukaryota"/>
</dbReference>
<comment type="catalytic activity">
    <reaction evidence="8">
        <text>L-prolyl-[collagen] + 2-oxoglutarate + O2 = trans-4-hydroxy-L-prolyl-[collagen] + succinate + CO2</text>
        <dbReference type="Rhea" id="RHEA:18945"/>
        <dbReference type="Rhea" id="RHEA-COMP:11676"/>
        <dbReference type="Rhea" id="RHEA-COMP:11680"/>
        <dbReference type="ChEBI" id="CHEBI:15379"/>
        <dbReference type="ChEBI" id="CHEBI:16526"/>
        <dbReference type="ChEBI" id="CHEBI:16810"/>
        <dbReference type="ChEBI" id="CHEBI:30031"/>
        <dbReference type="ChEBI" id="CHEBI:50342"/>
        <dbReference type="ChEBI" id="CHEBI:61965"/>
        <dbReference type="EC" id="1.14.11.2"/>
    </reaction>
</comment>
<reference evidence="13" key="1">
    <citation type="submission" date="2013-01" db="EMBL/GenBank/DDBJ databases">
        <title>Draft Genome Sequence of a Mulberry Tree, Morus notabilis C.K. Schneid.</title>
        <authorList>
            <person name="He N."/>
            <person name="Zhao S."/>
        </authorList>
    </citation>
    <scope>NUCLEOTIDE SEQUENCE</scope>
</reference>
<dbReference type="SMART" id="SM00702">
    <property type="entry name" value="P4Hc"/>
    <property type="match status" value="1"/>
</dbReference>
<feature type="signal peptide" evidence="10">
    <location>
        <begin position="1"/>
        <end position="23"/>
    </location>
</feature>
<dbReference type="EMBL" id="KE345856">
    <property type="protein sequence ID" value="EXC19145.1"/>
    <property type="molecule type" value="Genomic_DNA"/>
</dbReference>
<evidence type="ECO:0000256" key="1">
    <source>
        <dbReference type="ARBA" id="ARBA00001961"/>
    </source>
</evidence>
<dbReference type="GO" id="GO:0005789">
    <property type="term" value="C:endoplasmic reticulum membrane"/>
    <property type="evidence" value="ECO:0007669"/>
    <property type="project" value="UniProtKB-SubCell"/>
</dbReference>
<gene>
    <name evidence="12" type="ORF">L484_006510</name>
</gene>
<evidence type="ECO:0000256" key="5">
    <source>
        <dbReference type="ARBA" id="ARBA00022968"/>
    </source>
</evidence>
<feature type="compositionally biased region" description="Polar residues" evidence="9">
    <location>
        <begin position="95"/>
        <end position="106"/>
    </location>
</feature>
<sequence length="356" mass="39992">MASFLSFLLLLAVSSSSFLSCSSSEISRKELRSKETNQITNKKLNFSVHSNVIDPSRVVQLSWRPRVFLYQDFLSDEECDYLISLVHKRNEKSSSDGNGSGDTITKGQLKGSETPDDIVDEVVSRIEERISAWTFLPKENGKALQVWRYENEDSQKDLNYFGNSSLLQQSKPLIATVILYLSNVAHGGQILFPDSEVKDNIWSDCTKSDNILRPTKGNAILFFNIHPDTSPDPSSSHARCPVQEGQMWCATKLFHAKAIGGEVTSSKSYDGECSDQDENCPRWAATGECERNPVFMVGSPDYYGTYLKASIWDWHLKWSPLVSSKHFFRASTSHTDVVFFALSIVSNPIIGFRNDN</sequence>
<comment type="cofactor">
    <cofactor evidence="1">
        <name>L-ascorbate</name>
        <dbReference type="ChEBI" id="CHEBI:38290"/>
    </cofactor>
</comment>
<dbReference type="GO" id="GO:0031418">
    <property type="term" value="F:L-ascorbic acid binding"/>
    <property type="evidence" value="ECO:0007669"/>
    <property type="project" value="InterPro"/>
</dbReference>
<comment type="subcellular location">
    <subcellularLocation>
        <location evidence="2">Endoplasmic reticulum membrane</location>
        <topology evidence="2">Single-pass type II membrane protein</topology>
    </subcellularLocation>
</comment>
<dbReference type="GO" id="GO:0005506">
    <property type="term" value="F:iron ion binding"/>
    <property type="evidence" value="ECO:0007669"/>
    <property type="project" value="InterPro"/>
</dbReference>
<keyword evidence="3" id="KW-0479">Metal-binding</keyword>
<dbReference type="Gene3D" id="2.60.120.620">
    <property type="entry name" value="q2cbj1_9rhob like domain"/>
    <property type="match status" value="1"/>
</dbReference>
<keyword evidence="7" id="KW-0408">Iron</keyword>
<dbReference type="FunFam" id="2.60.120.620:FF:000029">
    <property type="entry name" value="Probable prolyl 4-hydroxylase 12"/>
    <property type="match status" value="1"/>
</dbReference>
<name>W9RZH3_9ROSA</name>
<evidence type="ECO:0000313" key="13">
    <source>
        <dbReference type="Proteomes" id="UP000030645"/>
    </source>
</evidence>
<dbReference type="PANTHER" id="PTHR10869:SF102">
    <property type="entry name" value="PROLYL 4-HYDROXYLASE 12-RELATED"/>
    <property type="match status" value="1"/>
</dbReference>
<dbReference type="PANTHER" id="PTHR10869">
    <property type="entry name" value="PROLYL 4-HYDROXYLASE ALPHA SUBUNIT"/>
    <property type="match status" value="1"/>
</dbReference>
<evidence type="ECO:0000259" key="11">
    <source>
        <dbReference type="SMART" id="SM00702"/>
    </source>
</evidence>
<feature type="region of interest" description="Disordered" evidence="9">
    <location>
        <begin position="91"/>
        <end position="113"/>
    </location>
</feature>
<dbReference type="AlphaFoldDB" id="W9RZH3"/>
<dbReference type="GO" id="GO:0004656">
    <property type="term" value="F:procollagen-proline 4-dioxygenase activity"/>
    <property type="evidence" value="ECO:0007669"/>
    <property type="project" value="UniProtKB-EC"/>
</dbReference>
<evidence type="ECO:0000313" key="12">
    <source>
        <dbReference type="EMBL" id="EXC19145.1"/>
    </source>
</evidence>
<evidence type="ECO:0000256" key="4">
    <source>
        <dbReference type="ARBA" id="ARBA00022964"/>
    </source>
</evidence>
<protein>
    <submittedName>
        <fullName evidence="12">Prolyl 4-hydroxylase subunit alpha-1</fullName>
    </submittedName>
</protein>
<evidence type="ECO:0000256" key="2">
    <source>
        <dbReference type="ARBA" id="ARBA00004648"/>
    </source>
</evidence>
<keyword evidence="10" id="KW-0732">Signal</keyword>
<organism evidence="12 13">
    <name type="scientific">Morus notabilis</name>
    <dbReference type="NCBI Taxonomy" id="981085"/>
    <lineage>
        <taxon>Eukaryota</taxon>
        <taxon>Viridiplantae</taxon>
        <taxon>Streptophyta</taxon>
        <taxon>Embryophyta</taxon>
        <taxon>Tracheophyta</taxon>
        <taxon>Spermatophyta</taxon>
        <taxon>Magnoliopsida</taxon>
        <taxon>eudicotyledons</taxon>
        <taxon>Gunneridae</taxon>
        <taxon>Pentapetalae</taxon>
        <taxon>rosids</taxon>
        <taxon>fabids</taxon>
        <taxon>Rosales</taxon>
        <taxon>Moraceae</taxon>
        <taxon>Moreae</taxon>
        <taxon>Morus</taxon>
    </lineage>
</organism>
<evidence type="ECO:0000256" key="6">
    <source>
        <dbReference type="ARBA" id="ARBA00023002"/>
    </source>
</evidence>
<keyword evidence="5" id="KW-0812">Transmembrane</keyword>
<evidence type="ECO:0000256" key="7">
    <source>
        <dbReference type="ARBA" id="ARBA00023004"/>
    </source>
</evidence>
<accession>W9RZH3</accession>
<dbReference type="InterPro" id="IPR006620">
    <property type="entry name" value="Pro_4_hyd_alph"/>
</dbReference>
<dbReference type="InterPro" id="IPR045054">
    <property type="entry name" value="P4HA-like"/>
</dbReference>
<evidence type="ECO:0000256" key="8">
    <source>
        <dbReference type="ARBA" id="ARBA00049169"/>
    </source>
</evidence>
<dbReference type="Proteomes" id="UP000030645">
    <property type="component" value="Unassembled WGS sequence"/>
</dbReference>
<keyword evidence="6" id="KW-0560">Oxidoreductase</keyword>
<evidence type="ECO:0000256" key="9">
    <source>
        <dbReference type="SAM" id="MobiDB-lite"/>
    </source>
</evidence>
<keyword evidence="5" id="KW-0735">Signal-anchor</keyword>
<proteinExistence type="predicted"/>
<keyword evidence="4" id="KW-0223">Dioxygenase</keyword>
<keyword evidence="13" id="KW-1185">Reference proteome</keyword>
<feature type="domain" description="Prolyl 4-hydroxylase alpha subunit" evidence="11">
    <location>
        <begin position="65"/>
        <end position="255"/>
    </location>
</feature>
<evidence type="ECO:0000256" key="3">
    <source>
        <dbReference type="ARBA" id="ARBA00022723"/>
    </source>
</evidence>
<feature type="chain" id="PRO_5004929997" evidence="10">
    <location>
        <begin position="24"/>
        <end position="356"/>
    </location>
</feature>
<dbReference type="STRING" id="981085.W9RZH3"/>